<dbReference type="GO" id="GO:0016464">
    <property type="term" value="F:chloroplast protein-transporting ATPase activity"/>
    <property type="evidence" value="ECO:0007669"/>
    <property type="project" value="UniProtKB-EC"/>
</dbReference>
<evidence type="ECO:0000313" key="12">
    <source>
        <dbReference type="Proteomes" id="UP001190700"/>
    </source>
</evidence>
<feature type="region of interest" description="Disordered" evidence="7">
    <location>
        <begin position="3679"/>
        <end position="3701"/>
    </location>
</feature>
<dbReference type="GO" id="GO:0016020">
    <property type="term" value="C:membrane"/>
    <property type="evidence" value="ECO:0007669"/>
    <property type="project" value="InterPro"/>
</dbReference>
<accession>A0AAE0G7F1</accession>
<keyword evidence="2" id="KW-0963">Cytoplasm</keyword>
<dbReference type="InterPro" id="IPR001623">
    <property type="entry name" value="DnaJ_domain"/>
</dbReference>
<feature type="compositionally biased region" description="Low complexity" evidence="7">
    <location>
        <begin position="507"/>
        <end position="517"/>
    </location>
</feature>
<evidence type="ECO:0000256" key="5">
    <source>
        <dbReference type="ARBA" id="ARBA00034043"/>
    </source>
</evidence>
<dbReference type="SMART" id="SM00271">
    <property type="entry name" value="DnaJ"/>
    <property type="match status" value="1"/>
</dbReference>
<evidence type="ECO:0000259" key="8">
    <source>
        <dbReference type="PROSITE" id="PS50076"/>
    </source>
</evidence>
<dbReference type="GO" id="GO:0017038">
    <property type="term" value="P:protein import"/>
    <property type="evidence" value="ECO:0007669"/>
    <property type="project" value="InterPro"/>
</dbReference>
<feature type="region of interest" description="Disordered" evidence="7">
    <location>
        <begin position="2975"/>
        <end position="3046"/>
    </location>
</feature>
<feature type="compositionally biased region" description="Low complexity" evidence="7">
    <location>
        <begin position="537"/>
        <end position="547"/>
    </location>
</feature>
<evidence type="ECO:0000256" key="2">
    <source>
        <dbReference type="ARBA" id="ARBA00022490"/>
    </source>
</evidence>
<dbReference type="InterPro" id="IPR036869">
    <property type="entry name" value="J_dom_sf"/>
</dbReference>
<sequence>MNVLESQGVDLSSQQRYERAQWFFKLVTFLFSLNIKKTCAVFVSEQPRLPKSLIFACQEYTFLTLCIHKTASYILKPSLQPPECSQVGFRNICQIFTASEQNIMPLSLAQQEQLQELQQERQKLVIQQLRQVLQERGQDGHPATTTQQTTAGAALSPTMAEQRPHQHLRQQPPSLAQPLQQQQDGHPATTTQQTTGATLSPAMAEQQPHQQHLLQQQSPSQLLLQQQLLQLQQQQELLRLQQQELMQWQQQQQVQQQVEQQQQELLGLRQQELMQWQQQQQVQHQQVQQQQVQQQQVQQQQDGHPATATQQATDAALPPAMAKQQPHQHLRLQSSLLAQQQQLLQQERGHPATATQQTTDATLSPAMAEQRPHRHLRQQPPSITQPLQQQQDDHSATTTQQTTAAALSPAMAEQQPHQHLRLKSPLLAHCWHAMAEQRPHQYLQQQPPSLAQPLQQQQDGHPATATQQTTDATLSPAMAEQRPHRHLRQQPPSITQPLQQQQDDHPATTTQQTTTAALSPAMAEQQPHQHLRLKSPLLAQQQHQLQQERGQDGHPPTATQHTTGAALSPAMAEQQPHQHLQLQSPSLMQPWQQQQQQLQQERERGGYHTTGTALSPVLMEPRPHQHLQQQSGQPQPQQQEDQQDTQPATVHITKAALSSAMAEQQPHQQQLQPQSPQPAQPPHQQQEVIVAKEEDNHHPAAASSVVWAAISGQDDAQMTLQQEEQVRETGQQISRAAKWQKVLMDGCSREDISVGNESGQEEIARGLSKNQILALDFDNIDTIVEEASESTRLNLNLIGEYLSAAAPSVEQCVGKNIVIVVGQTDSGKSTFIHKIARRTLQKKEYRDHKDGSERLVYIADEPLEDFVIGHSKTSQTKHIRHYVPICDGGPSSVVYLDSAGYSDTSGIEVEIATSVSFYEVAMVCKAIRFVVLINCHSFHTHRGDIVRSIVRLISTFVDDFFEHREAFTFLFTHADEALPLPPTASASQLDKVRQEILKQLYDIYSGMNQGDYDARKILLWIIQCLGKEKHSLVDVLHVIHTNTEELIKSVESFSYEQGQAGRPPAIGLSHCDDQRPCDVVRTGWTTEIKFQIKHELEQTHRDLVFALNSQNIGYQDFLGSVPPGGCGGFRKHLQEITPLCEAITYMQSHIKLDFVKGAYIQAKQLVYEQFSTHKEQVFHYIEKGTSSDFNGDFTAAHARCAMWHIKVVSVLAALELGSTGADAMTMHQQMTTMVDDLDQQLERLSQKVHASFDFSNKELLVPLGDVGLQLAKLHAWGEAEPQLFGEIALAATGKLRAFVECTVATATCAEATADEVGTLIGTVAYLQQLQAYQINLRHLGIAADVEIKVASDRLCECLQQCLSSDVSAANDVLDAVVSSGTCHVENANLEDEAIKCQLKTTSGIIGVEMFTARVQHLECMVEALERVNTLPELAASSKYAWQSILDRINGQFQRHHSAALSILSCTDIKDEVRRAPLLEASVQMIAAWMSVLSPLQQAESEGGRLHLEVITAVAASVRDRVVQLQTLCGQMDQTHSFQRHVDLLRSISASVWLDQFLVPADRRFVNSSLETFLAKHLSHFEKLKSEVIESTQQYMDMPKENHANLDSIRTKLTEGESLEADLNAMQPNFIPAQESIRIQIEEIINVWSYRYMDSGEFHLHLPSEFTKIGDMNAAAVDALFEVYSNLAFIEHPGLQSCFASIESQLRAYFEQISAVMNTAGVYDTKHAVLKAVFEWQHDNLSQLMARFPELSMFSEDVGKGVNAQAQQVRDLIMESPDSADTNTAIEAFSEALAVDKYILYLAKHEHSNLKQLLDMKRANIDELHQSNIMELNFTAGVADHLASLTLSKDMESQIRGKTMLETIYGVVLAKIEAVERMIASADGMGVAKAIRLLQCANDEVGTVLVKHKAFSIDTEVDTLIQHVSRRLNQLIEECKNAMMSTDYLAIQIRCHDLSIFYQSIADVVPEHDVKELTESTVNLAENSLEAIVALVDDFVGNFLKPSKDRVDTSQLLVALNSLKRVACDVSSTADSRDSLSVADGSETLDHQSCADIEANAKMKLAAHYDKVKNTLQSKLYTEVFLDINEKLKEYQLYSPAVELYMYLNSEWDKGLKDHQLQLGFDITGTLQDLQRLSQKQDDDLHQWLYSVSEIDNYLLPQLNKLKAQAERARNMYFWWGPQTSQKLYTEKQQSLVKEISILLDITRDKVAQDNFLVANSHARILWHIKQVLGVHIPRGPDASHIEHGMSEVTAQIRNKFETTCAELVAAIEKSNIAGMMDTLKQYFNFVLYLGDFAYPFIKPDVSAVHKKLFTITETQLQQFQRSIESLNFIEVSERVPILRMLSCVLGTIYEVHRGYTPAALDIHWIQQVKAISSSNFTSSISWDNLSQLHAYWLVLGLRPIYGASDKSDIQRAYIQMSAQIHPDKPHGSTQIQQQVVTARDVLSDDERRATYHRGIQGILSQQLNRLPSAILSGVVDALSEQVYEPIKKILDQWNTIHALNGLVSEDLSLDIIRQQIDNAIRAHVAGVKESLETYWSNREFVNLQMALKSLEDIGDALNMYSELLTSSSDTSSGSWRRDIRDKLEHDIEVASHRARQYLDSETKADKHQSDFALQLIYLGRVLYELTSFKEFVKHKICDVLDVCQEQPWGASYIFKLGLLLEQGRFHVGEASEGTPSGDDADDQHVGKFLVSTFQHFKDVKSYIWNQEIDARRKTVAECLALIASRQVTRDGVSSGDPTPIRNTRLSNGFKCYEQEYDKCFECWCQGSLTLEQLASVVVKEAADLRPCSTTAWTCNLKDKIPELLGRIFAYFTILKSGASYQRLRRSEPDNAVVPSTTPAETTEMVSAASVLIRPHTIQILTILRLFGYDTDDKESKLTGHMMQIRTGEGKSMILGASSTLFGLLGFSVRCVCYSNDLSMRDRDLFQDLFSAFGVAHCIKYSRITDYSEDTMKAKGNLRTLTLDLLCGRGLSASIGNPANTGSTDENVSHSEGNQSCHPSPSAAILPSTGAPTATSSSLLHRSPGASQAMPLTPTQQTSSEYDGKSKQNGEEILLVDEVDVFFGKDFYGQTHNQTACLPSEEIREILQLIWDQRAHAADPGVILRLVQASEPYRSLRDHTFRNWAFLLDSEISAMCHDLKNFKTPKPIYVRNENRIGYEIMDSVDTSAVYGYRTAFAYLDESARSNLRNSDEALKEGLQLRVSCGKFSYANIDPACILGVSGTMEALSKYEWSVMKGYGIDLYTQMPSVYGESNFRFFGQTEGLFKPITIENTKLGFFGAITDQVNDKIRQMRAVVVFFVDSNQLSEYVASAEYTRVRTKRKTLLREQEKPKDKETAINKAASTGQVTFATAVFGRGTDFFCQDRKLLDNGGVHVIQAFFSTQKSEELQIQGRTARQGRPGTYSMILLQEDLQECLQVSESSLCHSLPPRELYAALDRARQRLNEATYVQIESNLEKATAVDTLSHAYFDALLANDNQLAMQTFRHLHDALQTSSTSSRKSLKKSRMICLSDATGSMAKVWSNTSASIQEMLERVQEIGGANLELQWMAYRDYDSSADELLEKSPWSSDPSVLKDFVSQIVCGGGGDYEEAVEIALQEVRKEHERQPVTRVLLIGDAPPHYQKQGDDLRPFHDHVLTTDYLTEAEKLAELNIPVYTFYIGYKDDLIDAFTLIAEKTHGDWQAHHSRDGDARMAYGPRAASSQ</sequence>
<feature type="coiled-coil region" evidence="6">
    <location>
        <begin position="224"/>
        <end position="271"/>
    </location>
</feature>
<feature type="compositionally biased region" description="Low complexity" evidence="7">
    <location>
        <begin position="143"/>
        <end position="154"/>
    </location>
</feature>
<feature type="domain" description="J" evidence="8">
    <location>
        <begin position="2390"/>
        <end position="2455"/>
    </location>
</feature>
<dbReference type="GO" id="GO:0005524">
    <property type="term" value="F:ATP binding"/>
    <property type="evidence" value="ECO:0007669"/>
    <property type="project" value="InterPro"/>
</dbReference>
<feature type="domain" description="Helicase C-terminal" evidence="9">
    <location>
        <begin position="3283"/>
        <end position="3454"/>
    </location>
</feature>
<feature type="compositionally biased region" description="Basic and acidic residues" evidence="7">
    <location>
        <begin position="3679"/>
        <end position="3689"/>
    </location>
</feature>
<dbReference type="Proteomes" id="UP001190700">
    <property type="component" value="Unassembled WGS sequence"/>
</dbReference>
<keyword evidence="6" id="KW-0175">Coiled coil</keyword>
<evidence type="ECO:0000313" key="11">
    <source>
        <dbReference type="EMBL" id="KAK3272874.1"/>
    </source>
</evidence>
<dbReference type="InterPro" id="IPR036465">
    <property type="entry name" value="vWFA_dom_sf"/>
</dbReference>
<dbReference type="InterPro" id="IPR011115">
    <property type="entry name" value="SecA_DEAD"/>
</dbReference>
<feature type="compositionally biased region" description="Low complexity" evidence="7">
    <location>
        <begin position="664"/>
        <end position="674"/>
    </location>
</feature>
<dbReference type="Gene3D" id="3.40.50.300">
    <property type="entry name" value="P-loop containing nucleotide triphosphate hydrolases"/>
    <property type="match status" value="3"/>
</dbReference>
<proteinExistence type="predicted"/>
<protein>
    <recommendedName>
        <fullName evidence="1">chloroplast protein-transporting ATPase</fullName>
        <ecNumber evidence="1">7.4.2.4</ecNumber>
    </recommendedName>
</protein>
<keyword evidence="12" id="KW-1185">Reference proteome</keyword>
<evidence type="ECO:0000256" key="4">
    <source>
        <dbReference type="ARBA" id="ARBA00023010"/>
    </source>
</evidence>
<feature type="region of interest" description="Disordered" evidence="7">
    <location>
        <begin position="135"/>
        <end position="215"/>
    </location>
</feature>
<evidence type="ECO:0000256" key="6">
    <source>
        <dbReference type="SAM" id="Coils"/>
    </source>
</evidence>
<dbReference type="InterPro" id="IPR027417">
    <property type="entry name" value="P-loop_NTPase"/>
</dbReference>
<reference evidence="11 12" key="1">
    <citation type="journal article" date="2015" name="Genome Biol. Evol.">
        <title>Comparative Genomics of a Bacterivorous Green Alga Reveals Evolutionary Causalities and Consequences of Phago-Mixotrophic Mode of Nutrition.</title>
        <authorList>
            <person name="Burns J.A."/>
            <person name="Paasch A."/>
            <person name="Narechania A."/>
            <person name="Kim E."/>
        </authorList>
    </citation>
    <scope>NUCLEOTIDE SEQUENCE [LARGE SCALE GENOMIC DNA]</scope>
    <source>
        <strain evidence="11 12">PLY_AMNH</strain>
    </source>
</reference>
<dbReference type="SUPFAM" id="SSF53300">
    <property type="entry name" value="vWA-like"/>
    <property type="match status" value="1"/>
</dbReference>
<dbReference type="Gene3D" id="1.10.287.110">
    <property type="entry name" value="DnaJ domain"/>
    <property type="match status" value="1"/>
</dbReference>
<dbReference type="EMBL" id="LGRX02008749">
    <property type="protein sequence ID" value="KAK3272874.1"/>
    <property type="molecule type" value="Genomic_DNA"/>
</dbReference>
<evidence type="ECO:0000256" key="3">
    <source>
        <dbReference type="ARBA" id="ARBA00022927"/>
    </source>
</evidence>
<dbReference type="GO" id="GO:0006886">
    <property type="term" value="P:intracellular protein transport"/>
    <property type="evidence" value="ECO:0007669"/>
    <property type="project" value="InterPro"/>
</dbReference>
<feature type="compositionally biased region" description="Low complexity" evidence="7">
    <location>
        <begin position="441"/>
        <end position="473"/>
    </location>
</feature>
<feature type="compositionally biased region" description="Low complexity" evidence="7">
    <location>
        <begin position="574"/>
        <end position="599"/>
    </location>
</feature>
<keyword evidence="3" id="KW-0653">Protein transport</keyword>
<dbReference type="SUPFAM" id="SSF52540">
    <property type="entry name" value="P-loop containing nucleoside triphosphate hydrolases"/>
    <property type="match status" value="3"/>
</dbReference>
<evidence type="ECO:0000259" key="9">
    <source>
        <dbReference type="PROSITE" id="PS51194"/>
    </source>
</evidence>
<evidence type="ECO:0000259" key="10">
    <source>
        <dbReference type="PROSITE" id="PS51196"/>
    </source>
</evidence>
<dbReference type="InterPro" id="IPR001650">
    <property type="entry name" value="Helicase_C-like"/>
</dbReference>
<dbReference type="GO" id="GO:0006605">
    <property type="term" value="P:protein targeting"/>
    <property type="evidence" value="ECO:0007669"/>
    <property type="project" value="InterPro"/>
</dbReference>
<dbReference type="Gene3D" id="3.40.50.410">
    <property type="entry name" value="von Willebrand factor, type A domain"/>
    <property type="match status" value="1"/>
</dbReference>
<dbReference type="PROSITE" id="PS51196">
    <property type="entry name" value="SECA_MOTOR_DEAD"/>
    <property type="match status" value="1"/>
</dbReference>
<dbReference type="CDD" id="cd06257">
    <property type="entry name" value="DnaJ"/>
    <property type="match status" value="1"/>
</dbReference>
<dbReference type="PROSITE" id="PS50076">
    <property type="entry name" value="DNAJ_2"/>
    <property type="match status" value="1"/>
</dbReference>
<feature type="compositionally biased region" description="Low complexity" evidence="7">
    <location>
        <begin position="205"/>
        <end position="215"/>
    </location>
</feature>
<gene>
    <name evidence="11" type="ORF">CYMTET_18851</name>
</gene>
<feature type="compositionally biased region" description="Low complexity" evidence="7">
    <location>
        <begin position="396"/>
        <end position="406"/>
    </location>
</feature>
<dbReference type="SUPFAM" id="SSF46565">
    <property type="entry name" value="Chaperone J-domain"/>
    <property type="match status" value="1"/>
</dbReference>
<dbReference type="EC" id="7.4.2.4" evidence="1"/>
<dbReference type="PROSITE" id="PS51194">
    <property type="entry name" value="HELICASE_CTER"/>
    <property type="match status" value="1"/>
</dbReference>
<dbReference type="Pfam" id="PF07517">
    <property type="entry name" value="SecA_DEAD"/>
    <property type="match status" value="1"/>
</dbReference>
<dbReference type="CDD" id="cd00198">
    <property type="entry name" value="vWFA"/>
    <property type="match status" value="1"/>
</dbReference>
<feature type="compositionally biased region" description="Low complexity" evidence="7">
    <location>
        <begin position="626"/>
        <end position="647"/>
    </location>
</feature>
<dbReference type="InterPro" id="IPR000185">
    <property type="entry name" value="SecA"/>
</dbReference>
<dbReference type="InterPro" id="IPR014018">
    <property type="entry name" value="SecA_motor_DEAD"/>
</dbReference>
<evidence type="ECO:0000256" key="1">
    <source>
        <dbReference type="ARBA" id="ARBA00012047"/>
    </source>
</evidence>
<dbReference type="Pfam" id="PF00226">
    <property type="entry name" value="DnaJ"/>
    <property type="match status" value="1"/>
</dbReference>
<dbReference type="PANTHER" id="PTHR30612:SF0">
    <property type="entry name" value="CHLOROPLAST PROTEIN-TRANSPORTING ATPASE"/>
    <property type="match status" value="1"/>
</dbReference>
<feature type="compositionally biased region" description="Low complexity" evidence="7">
    <location>
        <begin position="343"/>
        <end position="362"/>
    </location>
</feature>
<keyword evidence="3" id="KW-0813">Transport</keyword>
<feature type="region of interest" description="Disordered" evidence="7">
    <location>
        <begin position="441"/>
        <end position="686"/>
    </location>
</feature>
<name>A0AAE0G7F1_9CHLO</name>
<feature type="region of interest" description="Disordered" evidence="7">
    <location>
        <begin position="343"/>
        <end position="418"/>
    </location>
</feature>
<comment type="caution">
    <text evidence="11">The sequence shown here is derived from an EMBL/GenBank/DDBJ whole genome shotgun (WGS) entry which is preliminary data.</text>
</comment>
<feature type="compositionally biased region" description="Low complexity" evidence="7">
    <location>
        <begin position="169"/>
        <end position="198"/>
    </location>
</feature>
<dbReference type="PANTHER" id="PTHR30612">
    <property type="entry name" value="SECA INNER MEMBRANE COMPONENT OF SEC PROTEIN SECRETION SYSTEM"/>
    <property type="match status" value="1"/>
</dbReference>
<evidence type="ECO:0000256" key="7">
    <source>
        <dbReference type="SAM" id="MobiDB-lite"/>
    </source>
</evidence>
<feature type="compositionally biased region" description="Low complexity" evidence="7">
    <location>
        <begin position="3005"/>
        <end position="3019"/>
    </location>
</feature>
<feature type="compositionally biased region" description="Polar residues" evidence="7">
    <location>
        <begin position="2975"/>
        <end position="2998"/>
    </location>
</feature>
<organism evidence="11 12">
    <name type="scientific">Cymbomonas tetramitiformis</name>
    <dbReference type="NCBI Taxonomy" id="36881"/>
    <lineage>
        <taxon>Eukaryota</taxon>
        <taxon>Viridiplantae</taxon>
        <taxon>Chlorophyta</taxon>
        <taxon>Pyramimonadophyceae</taxon>
        <taxon>Pyramimonadales</taxon>
        <taxon>Pyramimonadaceae</taxon>
        <taxon>Cymbomonas</taxon>
    </lineage>
</organism>
<keyword evidence="4" id="KW-0811">Translocation</keyword>
<comment type="catalytic activity">
    <reaction evidence="5">
        <text>ATP + H2O + chloroplast-proteinSide 1 = ADP + phosphate + chloroplast-proteinSide 2.</text>
        <dbReference type="EC" id="7.4.2.4"/>
    </reaction>
</comment>
<feature type="domain" description="SecA family profile" evidence="10">
    <location>
        <begin position="2772"/>
        <end position="3447"/>
    </location>
</feature>
<feature type="region of interest" description="Disordered" evidence="7">
    <location>
        <begin position="298"/>
        <end position="330"/>
    </location>
</feature>